<name>A0ABY0QBV9_CHRJE</name>
<keyword evidence="2" id="KW-1185">Reference proteome</keyword>
<evidence type="ECO:0000313" key="2">
    <source>
        <dbReference type="Proteomes" id="UP000199426"/>
    </source>
</evidence>
<accession>A0ABY0QBV9</accession>
<sequence>MKKKFDISKFEALAASGEKLKGGFSSAFKTATTKSVGGNNCFGGNCAAGCSIKDIPTTTTS</sequence>
<reference evidence="1 2" key="1">
    <citation type="submission" date="2016-10" db="EMBL/GenBank/DDBJ databases">
        <authorList>
            <person name="Varghese N."/>
            <person name="Submissions S."/>
        </authorList>
    </citation>
    <scope>NUCLEOTIDE SEQUENCE [LARGE SCALE GENOMIC DNA]</scope>
    <source>
        <strain evidence="1 2">DSM 19299</strain>
    </source>
</reference>
<comment type="caution">
    <text evidence="1">The sequence shown here is derived from an EMBL/GenBank/DDBJ whole genome shotgun (WGS) entry which is preliminary data.</text>
</comment>
<dbReference type="Proteomes" id="UP000199426">
    <property type="component" value="Unassembled WGS sequence"/>
</dbReference>
<evidence type="ECO:0000313" key="1">
    <source>
        <dbReference type="EMBL" id="SDJ87883.1"/>
    </source>
</evidence>
<dbReference type="RefSeq" id="WP_089739624.1">
    <property type="nucleotide sequence ID" value="NZ_FNEG01000010.1"/>
</dbReference>
<evidence type="ECO:0008006" key="3">
    <source>
        <dbReference type="Google" id="ProtNLM"/>
    </source>
</evidence>
<organism evidence="1 2">
    <name type="scientific">Chryseobacterium jejuense</name>
    <dbReference type="NCBI Taxonomy" id="445960"/>
    <lineage>
        <taxon>Bacteria</taxon>
        <taxon>Pseudomonadati</taxon>
        <taxon>Bacteroidota</taxon>
        <taxon>Flavobacteriia</taxon>
        <taxon>Flavobacteriales</taxon>
        <taxon>Weeksellaceae</taxon>
        <taxon>Chryseobacterium group</taxon>
        <taxon>Chryseobacterium</taxon>
    </lineage>
</organism>
<proteinExistence type="predicted"/>
<gene>
    <name evidence="1" type="ORF">SAMN05421542_4573</name>
</gene>
<protein>
    <recommendedName>
        <fullName evidence="3">Natural product, GG-Bacteroidales family</fullName>
    </recommendedName>
</protein>
<dbReference type="EMBL" id="FNEG01000010">
    <property type="protein sequence ID" value="SDJ87883.1"/>
    <property type="molecule type" value="Genomic_DNA"/>
</dbReference>